<evidence type="ECO:0000313" key="8">
    <source>
        <dbReference type="Proteomes" id="UP000001317"/>
    </source>
</evidence>
<dbReference type="InterPro" id="IPR022791">
    <property type="entry name" value="L-PG_synthase/AglD"/>
</dbReference>
<evidence type="ECO:0000256" key="1">
    <source>
        <dbReference type="ARBA" id="ARBA00004651"/>
    </source>
</evidence>
<evidence type="ECO:0000256" key="3">
    <source>
        <dbReference type="ARBA" id="ARBA00022692"/>
    </source>
</evidence>
<evidence type="ECO:0000313" key="7">
    <source>
        <dbReference type="EMBL" id="ABZ76853.1"/>
    </source>
</evidence>
<gene>
    <name evidence="7" type="ordered locus">Shal_2294</name>
</gene>
<name>B0TVG8_SHEHH</name>
<protein>
    <submittedName>
        <fullName evidence="7">Uncharacterized protein</fullName>
    </submittedName>
</protein>
<feature type="transmembrane region" description="Helical" evidence="6">
    <location>
        <begin position="42"/>
        <end position="62"/>
    </location>
</feature>
<feature type="transmembrane region" description="Helical" evidence="6">
    <location>
        <begin position="233"/>
        <end position="250"/>
    </location>
</feature>
<comment type="subcellular location">
    <subcellularLocation>
        <location evidence="1">Cell membrane</location>
        <topology evidence="1">Multi-pass membrane protein</topology>
    </subcellularLocation>
</comment>
<proteinExistence type="predicted"/>
<dbReference type="PANTHER" id="PTHR39087:SF2">
    <property type="entry name" value="UPF0104 MEMBRANE PROTEIN MJ1595"/>
    <property type="match status" value="1"/>
</dbReference>
<dbReference type="GO" id="GO:0005886">
    <property type="term" value="C:plasma membrane"/>
    <property type="evidence" value="ECO:0007669"/>
    <property type="project" value="UniProtKB-SubCell"/>
</dbReference>
<keyword evidence="3 6" id="KW-0812">Transmembrane</keyword>
<dbReference type="EMBL" id="CP000931">
    <property type="protein sequence ID" value="ABZ76853.1"/>
    <property type="molecule type" value="Genomic_DNA"/>
</dbReference>
<keyword evidence="5 6" id="KW-0472">Membrane</keyword>
<dbReference type="HOGENOM" id="CLU_874039_0_0_6"/>
<dbReference type="PANTHER" id="PTHR39087">
    <property type="entry name" value="UPF0104 MEMBRANE PROTEIN MJ1595"/>
    <property type="match status" value="1"/>
</dbReference>
<reference evidence="7" key="1">
    <citation type="submission" date="2008-01" db="EMBL/GenBank/DDBJ databases">
        <title>Complete sequence of Shewanella halifaxensis HAW-EB4.</title>
        <authorList>
            <consortium name="US DOE Joint Genome Institute"/>
            <person name="Copeland A."/>
            <person name="Lucas S."/>
            <person name="Lapidus A."/>
            <person name="Glavina del Rio T."/>
            <person name="Dalin E."/>
            <person name="Tice H."/>
            <person name="Bruce D."/>
            <person name="Goodwin L."/>
            <person name="Pitluck S."/>
            <person name="Sims D."/>
            <person name="Brettin T."/>
            <person name="Detter J.C."/>
            <person name="Han C."/>
            <person name="Kuske C.R."/>
            <person name="Schmutz J."/>
            <person name="Larimer F."/>
            <person name="Land M."/>
            <person name="Hauser L."/>
            <person name="Kyrpides N."/>
            <person name="Kim E."/>
            <person name="Zhao J.-S."/>
            <person name="Richardson P."/>
        </authorList>
    </citation>
    <scope>NUCLEOTIDE SEQUENCE [LARGE SCALE GENOMIC DNA]</scope>
    <source>
        <strain evidence="7">HAW-EB4</strain>
    </source>
</reference>
<dbReference type="Proteomes" id="UP000001317">
    <property type="component" value="Chromosome"/>
</dbReference>
<feature type="transmembrane region" description="Helical" evidence="6">
    <location>
        <begin position="154"/>
        <end position="177"/>
    </location>
</feature>
<evidence type="ECO:0000256" key="2">
    <source>
        <dbReference type="ARBA" id="ARBA00022475"/>
    </source>
</evidence>
<dbReference type="RefSeq" id="WP_012277382.1">
    <property type="nucleotide sequence ID" value="NC_010334.1"/>
</dbReference>
<keyword evidence="8" id="KW-1185">Reference proteome</keyword>
<evidence type="ECO:0000256" key="5">
    <source>
        <dbReference type="ARBA" id="ARBA00023136"/>
    </source>
</evidence>
<sequence>MMKTWVRQSRQYIQYGIGLLSMSAVFYYLFQHKDSLNVITDFSFMHLSAMLGLTLIINVIYAEKVLAILKQLNLGEISRYEWLKIFFMSRFINLHVPQGALFYRSYQLKQRFNFSYASSLSVTATYSLLETVVVLVVGFIALTILNLFTPQLPIEVFVILGSFCLALLAVPAALVLCKSQFYLIKSNWLANRARDFSNSFTLSFKSHSLLKQLTLMNLLTLALQFIWMQQCFLAIGLSHPASYIFLYVIVLQLSGTVRILPGNWGVTELVCGALAVFLGLDFSNGLIISLLTRLVVYCAFMLIGIFYCITERFCIKTV</sequence>
<feature type="transmembrane region" description="Helical" evidence="6">
    <location>
        <begin position="12"/>
        <end position="30"/>
    </location>
</feature>
<keyword evidence="4 6" id="KW-1133">Transmembrane helix</keyword>
<evidence type="ECO:0000256" key="4">
    <source>
        <dbReference type="ARBA" id="ARBA00022989"/>
    </source>
</evidence>
<organism evidence="7 8">
    <name type="scientific">Shewanella halifaxensis (strain HAW-EB4)</name>
    <dbReference type="NCBI Taxonomy" id="458817"/>
    <lineage>
        <taxon>Bacteria</taxon>
        <taxon>Pseudomonadati</taxon>
        <taxon>Pseudomonadota</taxon>
        <taxon>Gammaproteobacteria</taxon>
        <taxon>Alteromonadales</taxon>
        <taxon>Shewanellaceae</taxon>
        <taxon>Shewanella</taxon>
    </lineage>
</organism>
<dbReference type="Pfam" id="PF03706">
    <property type="entry name" value="LPG_synthase_TM"/>
    <property type="match status" value="1"/>
</dbReference>
<evidence type="ECO:0000256" key="6">
    <source>
        <dbReference type="SAM" id="Phobius"/>
    </source>
</evidence>
<keyword evidence="2" id="KW-1003">Cell membrane</keyword>
<accession>B0TVG8</accession>
<feature type="transmembrane region" description="Helical" evidence="6">
    <location>
        <begin position="286"/>
        <end position="309"/>
    </location>
</feature>
<dbReference type="STRING" id="458817.Shal_2294"/>
<dbReference type="KEGG" id="shl:Shal_2294"/>
<dbReference type="AlphaFoldDB" id="B0TVG8"/>
<feature type="transmembrane region" description="Helical" evidence="6">
    <location>
        <begin position="124"/>
        <end position="148"/>
    </location>
</feature>